<feature type="transmembrane region" description="Helical" evidence="6">
    <location>
        <begin position="278"/>
        <end position="299"/>
    </location>
</feature>
<evidence type="ECO:0000256" key="2">
    <source>
        <dbReference type="ARBA" id="ARBA00022448"/>
    </source>
</evidence>
<feature type="transmembrane region" description="Helical" evidence="6">
    <location>
        <begin position="446"/>
        <end position="466"/>
    </location>
</feature>
<name>Q39LN4_BURL3</name>
<accession>Q39LN4</accession>
<comment type="subcellular location">
    <subcellularLocation>
        <location evidence="1">Membrane</location>
        <topology evidence="1">Multi-pass membrane protein</topology>
    </subcellularLocation>
</comment>
<sequence>MPGDGARPRNDVRDDQEEIMKHPTQNAIPEPGPLDGPIAHAPSRHAVLDSPYAWYALIVMTGTCALSYIDRQLLNLLVDPVRHSLRISDTQLSLVQGAAFVAAYLIAVPLFGRLADTANRRNVLVAGIGAWSLFTALCGLADSYEKLFALRFCVGASEACVIPVCYSLIADHFSTRHIQRAVSIFHVAPLFGSGFSLLAGGAVFMLAGEMRTWLPILNPLATWQMAFVLVGLPGLLVAAIVALTVREPSRQQVRHSAAGDRTYSLRETTAFIWLHRGFYVRIYLGIGMLAMMVLGMPAWLPTFLVRVHGAARATVGFNFGLVVIVFATVGTLIGPWVSAAVFEKRGYADAPLRTAAWSIVGAVFCCAAIPFMPDMRGTLAITAAAVFFYSLPTGVMAATLQLGTPGRMRGTIGALYSLCGQLIGFGLGPTTIALVTDKVFKDPNSVGYSIAIVCPIASIVASWLLFTALRHYRALLQATRQHGGEPHRRT</sequence>
<keyword evidence="4 6" id="KW-1133">Transmembrane helix</keyword>
<keyword evidence="9" id="KW-1185">Reference proteome</keyword>
<feature type="transmembrane region" description="Helical" evidence="6">
    <location>
        <begin position="148"/>
        <end position="169"/>
    </location>
</feature>
<feature type="transmembrane region" description="Helical" evidence="6">
    <location>
        <begin position="379"/>
        <end position="400"/>
    </location>
</feature>
<feature type="domain" description="Major facilitator superfamily (MFS) profile" evidence="7">
    <location>
        <begin position="56"/>
        <end position="473"/>
    </location>
</feature>
<feature type="transmembrane region" description="Helical" evidence="6">
    <location>
        <begin position="226"/>
        <end position="245"/>
    </location>
</feature>
<dbReference type="InterPro" id="IPR020846">
    <property type="entry name" value="MFS_dom"/>
</dbReference>
<organism evidence="8 9">
    <name type="scientific">Burkholderia lata (strain ATCC 17760 / DSM 23089 / LMG 22485 / NCIMB 9086 / R18194 / 383)</name>
    <dbReference type="NCBI Taxonomy" id="482957"/>
    <lineage>
        <taxon>Bacteria</taxon>
        <taxon>Pseudomonadati</taxon>
        <taxon>Pseudomonadota</taxon>
        <taxon>Betaproteobacteria</taxon>
        <taxon>Burkholderiales</taxon>
        <taxon>Burkholderiaceae</taxon>
        <taxon>Burkholderia</taxon>
        <taxon>Burkholderia cepacia complex</taxon>
    </lineage>
</organism>
<feature type="transmembrane region" description="Helical" evidence="6">
    <location>
        <begin position="354"/>
        <end position="373"/>
    </location>
</feature>
<feature type="transmembrane region" description="Helical" evidence="6">
    <location>
        <begin position="90"/>
        <end position="111"/>
    </location>
</feature>
<evidence type="ECO:0000313" key="8">
    <source>
        <dbReference type="EMBL" id="ABB06632.1"/>
    </source>
</evidence>
<evidence type="ECO:0000256" key="6">
    <source>
        <dbReference type="SAM" id="Phobius"/>
    </source>
</evidence>
<dbReference type="InterPro" id="IPR011701">
    <property type="entry name" value="MFS"/>
</dbReference>
<dbReference type="Pfam" id="PF07690">
    <property type="entry name" value="MFS_1"/>
    <property type="match status" value="1"/>
</dbReference>
<dbReference type="PROSITE" id="PS50850">
    <property type="entry name" value="MFS"/>
    <property type="match status" value="1"/>
</dbReference>
<evidence type="ECO:0000313" key="9">
    <source>
        <dbReference type="Proteomes" id="UP000002705"/>
    </source>
</evidence>
<reference evidence="8" key="1">
    <citation type="submission" date="2009-01" db="EMBL/GenBank/DDBJ databases">
        <title>Complete sequence of chromosome 3 of Burkholderia sp. 383.</title>
        <authorList>
            <consortium name="US DOE Joint Genome Institute"/>
            <person name="Copeland A."/>
            <person name="Lucas S."/>
            <person name="Lapidus A."/>
            <person name="Barry K."/>
            <person name="Detter J.C."/>
            <person name="Glavina T."/>
            <person name="Hammon N."/>
            <person name="Israni S."/>
            <person name="Pitluck S."/>
            <person name="Chain P."/>
            <person name="Malfatti S."/>
            <person name="Shin M."/>
            <person name="Vergez L."/>
            <person name="Schmutz J."/>
            <person name="Larimer F."/>
            <person name="Land M."/>
            <person name="Kyrpides N."/>
            <person name="Lykidis A."/>
            <person name="Richardson P."/>
        </authorList>
    </citation>
    <scope>NUCLEOTIDE SEQUENCE</scope>
    <source>
        <strain evidence="8">383</strain>
    </source>
</reference>
<keyword evidence="3 6" id="KW-0812">Transmembrane</keyword>
<gene>
    <name evidence="8" type="ordered locus">Bcep18194_C7588</name>
</gene>
<dbReference type="GO" id="GO:0022857">
    <property type="term" value="F:transmembrane transporter activity"/>
    <property type="evidence" value="ECO:0007669"/>
    <property type="project" value="InterPro"/>
</dbReference>
<dbReference type="AlphaFoldDB" id="Q39LN4"/>
<dbReference type="Proteomes" id="UP000002705">
    <property type="component" value="Chromosome 3"/>
</dbReference>
<dbReference type="GO" id="GO:0016020">
    <property type="term" value="C:membrane"/>
    <property type="evidence" value="ECO:0007669"/>
    <property type="project" value="UniProtKB-SubCell"/>
</dbReference>
<keyword evidence="5 6" id="KW-0472">Membrane</keyword>
<dbReference type="PANTHER" id="PTHR23505">
    <property type="entry name" value="SPINSTER"/>
    <property type="match status" value="1"/>
</dbReference>
<dbReference type="EMBL" id="CP000150">
    <property type="protein sequence ID" value="ABB06632.1"/>
    <property type="molecule type" value="Genomic_DNA"/>
</dbReference>
<dbReference type="InterPro" id="IPR036259">
    <property type="entry name" value="MFS_trans_sf"/>
</dbReference>
<dbReference type="Gene3D" id="1.20.1250.20">
    <property type="entry name" value="MFS general substrate transporter like domains"/>
    <property type="match status" value="1"/>
</dbReference>
<feature type="transmembrane region" description="Helical" evidence="6">
    <location>
        <begin position="412"/>
        <end position="434"/>
    </location>
</feature>
<evidence type="ECO:0000256" key="4">
    <source>
        <dbReference type="ARBA" id="ARBA00022989"/>
    </source>
</evidence>
<dbReference type="PATRIC" id="fig|482957.22.peg.8198"/>
<dbReference type="InterPro" id="IPR044770">
    <property type="entry name" value="MFS_spinster-like"/>
</dbReference>
<protein>
    <submittedName>
        <fullName evidence="8">Major facilitator superfamily, (MFS_1) family</fullName>
    </submittedName>
</protein>
<evidence type="ECO:0000256" key="5">
    <source>
        <dbReference type="ARBA" id="ARBA00023136"/>
    </source>
</evidence>
<feature type="transmembrane region" description="Helical" evidence="6">
    <location>
        <begin position="319"/>
        <end position="342"/>
    </location>
</feature>
<evidence type="ECO:0000256" key="3">
    <source>
        <dbReference type="ARBA" id="ARBA00022692"/>
    </source>
</evidence>
<proteinExistence type="predicted"/>
<evidence type="ECO:0000256" key="1">
    <source>
        <dbReference type="ARBA" id="ARBA00004141"/>
    </source>
</evidence>
<feature type="transmembrane region" description="Helical" evidence="6">
    <location>
        <begin position="123"/>
        <end position="142"/>
    </location>
</feature>
<feature type="transmembrane region" description="Helical" evidence="6">
    <location>
        <begin position="52"/>
        <end position="70"/>
    </location>
</feature>
<evidence type="ECO:0000259" key="7">
    <source>
        <dbReference type="PROSITE" id="PS50850"/>
    </source>
</evidence>
<dbReference type="HOGENOM" id="CLU_001265_5_12_4"/>
<dbReference type="PANTHER" id="PTHR23505:SF79">
    <property type="entry name" value="PROTEIN SPINSTER"/>
    <property type="match status" value="1"/>
</dbReference>
<keyword evidence="2" id="KW-0813">Transport</keyword>
<dbReference type="SUPFAM" id="SSF103473">
    <property type="entry name" value="MFS general substrate transporter"/>
    <property type="match status" value="1"/>
</dbReference>
<feature type="transmembrane region" description="Helical" evidence="6">
    <location>
        <begin position="181"/>
        <end position="206"/>
    </location>
</feature>
<dbReference type="KEGG" id="bur:Bcep18194_C7588"/>